<gene>
    <name evidence="7" type="ORF">LZZ85_23680</name>
</gene>
<keyword evidence="2" id="KW-0812">Transmembrane</keyword>
<evidence type="ECO:0000313" key="7">
    <source>
        <dbReference type="EMBL" id="MCG2617318.1"/>
    </source>
</evidence>
<keyword evidence="4" id="KW-0472">Membrane</keyword>
<protein>
    <submittedName>
        <fullName evidence="7">Translocation/assembly module TamB domain-containing protein</fullName>
    </submittedName>
</protein>
<evidence type="ECO:0000256" key="4">
    <source>
        <dbReference type="ARBA" id="ARBA00023136"/>
    </source>
</evidence>
<dbReference type="PANTHER" id="PTHR36985">
    <property type="entry name" value="TRANSLOCATION AND ASSEMBLY MODULE SUBUNIT TAMB"/>
    <property type="match status" value="1"/>
</dbReference>
<evidence type="ECO:0000313" key="8">
    <source>
        <dbReference type="Proteomes" id="UP001165367"/>
    </source>
</evidence>
<dbReference type="Proteomes" id="UP001165367">
    <property type="component" value="Unassembled WGS sequence"/>
</dbReference>
<evidence type="ECO:0000256" key="5">
    <source>
        <dbReference type="SAM" id="MobiDB-lite"/>
    </source>
</evidence>
<sequence>MSLLLLIIAVWIFIQTPFGQNWITRVVTKRLSKDLHTKIEIRKVDFSLFNNMHLEGVLVEDLKQDTLLYAGEVRVRITDWFFFKKNIELKYIGLSDAVIQLQRSDSVWNHQFLVDYFTSPSSGKSEDATQLNLKEVDLKNISFVKKDGWLGQDMTVRLSSFSLNAENIDLGRKTIKLGSLSIVDPYFALYNYQRRKPADLVTDEEPVIPVSTDSLLKWNSAGWIVEAEKLEIQNGTFKSSAASAGPQIAGVFDGKNIEFAKINTSFSGLRWEKDTVTALLNLQTRERSGLEVKSMVADVKLTPQEMSFNRLSLKTNNSIIKDHFSMHFSEFGDMNDFLHAVRMQGNFDDTQLDSDDIAFFAPEMKTWKKNITLNGVIRGAVDDLFGSNLVIQAGNNTLLNGDISMTGLPDINQTFIDFKANEFRTTYGDAIAFVPAIRSITQPDLKKLGYVRFNGNFTGFIRDFVTFGTIQTNLGTITSDLNMKLPADQQPVYSGTIASDYFKLGEFLNDSKIGVVALNGSVRGRGFNVKTLRTDLDGKIRFADYNGYRYNNIVLKGTLDKKRFEGNASIDDPEAQLTLNGVIDFGDTTVPRFNFLAEVKKANLKNLNLTNDDLAFAGKFNLNFTGNSIDNFLGYANITEASLSKDGDPLPFDSLIVSSEFFNGVKTLKAQSNEFEAKVTGNFNIRELPDAFKLFLNRYYPSYIQPPNRLPENDSLTFDITTKYVGQYVKLIDTSFSGFDNAHIYGNLRTRDNELNLNVEIPQFKYQKYNFDDFRLTAKGTEDSLSLFGSVTNINISDSLNVPLAIFRIEARNDTSLVKLYTGANQAINRANLNARVLTFDNGVKIEMQPSSFVVNSKTWTIEENGELEFRNNIPAKGQLVLQEGNQEVRMRTKPSETGDWNDLIVELKKINVGDFAPFFAPRNRIEGLVSGNLMVEDPFNNLYVSSKDIVVESARMDDDSIGNITASLSYENRTKNLKINGKTVNPDGDLAFDLGLFLGSPEEQQKNLIALKANHFQLSVLERFLGTLFTDISGFVTGDFDLRGELSKINVTGKGRLQDAGMKVIFTQCFYKIQDTDLELRSNEIPLDGIILKDTATGNPIYLTGGIQHNAFRDMFFDLAVSTRKPNTTGAENNKPVLVLNTNVNDNQQFYGRVKGTGSFSLSGPQSDIFMKIDAIASTTDSSVVTIPSSKLRESGIADFLVERKYGREMSDSSLSAGAANVTYDVDVTANPAVTVKVILDDLTGDKIEGRGNGTLNIHSGTTEKLSMRGSFDIQEGSYLFTFQSFFRKPFVIKPGSVNNISWSGDPYDAKIRFEAMYTATQVSFAPLASALSFDPAYSRVREDVHVVANLSGDLFKPDFKFHLEFPANSRVSQDFSVQSNIQQMEKNENEINRQVTYLIVFNSFAPPENTVNPNGLGSAINELTYSTISSLSGLFFNEINKKLNSELSKILKTDNVSINFSGSVYNRNLLDQQSSNNFNINQSTFNVNVPISLFNDRFIVTLGSNLDVPLQATIQQNVQFLPDVTAEWLINQSGTIRASFFYRQNLDYLTTSSTGAARTKRSGANIAYRKEFDTLGDFFGAKGKKRKKNEKDSLPQAPAILPDSTNKVKSQN</sequence>
<evidence type="ECO:0000256" key="1">
    <source>
        <dbReference type="ARBA" id="ARBA00004167"/>
    </source>
</evidence>
<dbReference type="Pfam" id="PF04357">
    <property type="entry name" value="TamB"/>
    <property type="match status" value="1"/>
</dbReference>
<name>A0ABS9KYD1_9BACT</name>
<dbReference type="InterPro" id="IPR007452">
    <property type="entry name" value="TamB_C"/>
</dbReference>
<organism evidence="7 8">
    <name type="scientific">Terrimonas ginsenosidimutans</name>
    <dbReference type="NCBI Taxonomy" id="2908004"/>
    <lineage>
        <taxon>Bacteria</taxon>
        <taxon>Pseudomonadati</taxon>
        <taxon>Bacteroidota</taxon>
        <taxon>Chitinophagia</taxon>
        <taxon>Chitinophagales</taxon>
        <taxon>Chitinophagaceae</taxon>
        <taxon>Terrimonas</taxon>
    </lineage>
</organism>
<dbReference type="RefSeq" id="WP_237875966.1">
    <property type="nucleotide sequence ID" value="NZ_JAKLTR010000019.1"/>
</dbReference>
<evidence type="ECO:0000256" key="3">
    <source>
        <dbReference type="ARBA" id="ARBA00022989"/>
    </source>
</evidence>
<proteinExistence type="predicted"/>
<evidence type="ECO:0000256" key="2">
    <source>
        <dbReference type="ARBA" id="ARBA00022692"/>
    </source>
</evidence>
<keyword evidence="8" id="KW-1185">Reference proteome</keyword>
<reference evidence="7" key="1">
    <citation type="submission" date="2022-01" db="EMBL/GenBank/DDBJ databases">
        <authorList>
            <person name="Jo J.-H."/>
            <person name="Im W.-T."/>
        </authorList>
    </citation>
    <scope>NUCLEOTIDE SEQUENCE</scope>
    <source>
        <strain evidence="7">NA20</strain>
    </source>
</reference>
<dbReference type="EMBL" id="JAKLTR010000019">
    <property type="protein sequence ID" value="MCG2617318.1"/>
    <property type="molecule type" value="Genomic_DNA"/>
</dbReference>
<dbReference type="PANTHER" id="PTHR36985:SF1">
    <property type="entry name" value="TRANSLOCATION AND ASSEMBLY MODULE SUBUNIT TAMB"/>
    <property type="match status" value="1"/>
</dbReference>
<comment type="caution">
    <text evidence="7">The sequence shown here is derived from an EMBL/GenBank/DDBJ whole genome shotgun (WGS) entry which is preliminary data.</text>
</comment>
<evidence type="ECO:0000259" key="6">
    <source>
        <dbReference type="Pfam" id="PF04357"/>
    </source>
</evidence>
<feature type="compositionally biased region" description="Polar residues" evidence="5">
    <location>
        <begin position="1605"/>
        <end position="1614"/>
    </location>
</feature>
<feature type="region of interest" description="Disordered" evidence="5">
    <location>
        <begin position="1585"/>
        <end position="1614"/>
    </location>
</feature>
<keyword evidence="3" id="KW-1133">Transmembrane helix</keyword>
<feature type="domain" description="Translocation and assembly module TamB C-terminal" evidence="6">
    <location>
        <begin position="1095"/>
        <end position="1574"/>
    </location>
</feature>
<comment type="subcellular location">
    <subcellularLocation>
        <location evidence="1">Membrane</location>
        <topology evidence="1">Single-pass membrane protein</topology>
    </subcellularLocation>
</comment>
<accession>A0ABS9KYD1</accession>